<evidence type="ECO:0000259" key="1">
    <source>
        <dbReference type="PROSITE" id="PS50995"/>
    </source>
</evidence>
<reference evidence="3" key="1">
    <citation type="journal article" date="2019" name="Int. J. Syst. Evol. Microbiol.">
        <title>The Global Catalogue of Microorganisms (GCM) 10K type strain sequencing project: providing services to taxonomists for standard genome sequencing and annotation.</title>
        <authorList>
            <consortium name="The Broad Institute Genomics Platform"/>
            <consortium name="The Broad Institute Genome Sequencing Center for Infectious Disease"/>
            <person name="Wu L."/>
            <person name="Ma J."/>
        </authorList>
    </citation>
    <scope>NUCLEOTIDE SEQUENCE [LARGE SCALE GENOMIC DNA]</scope>
    <source>
        <strain evidence="3">NBRC 113072</strain>
    </source>
</reference>
<dbReference type="Gene3D" id="1.10.10.10">
    <property type="entry name" value="Winged helix-like DNA-binding domain superfamily/Winged helix DNA-binding domain"/>
    <property type="match status" value="1"/>
</dbReference>
<keyword evidence="3" id="KW-1185">Reference proteome</keyword>
<dbReference type="SMART" id="SM00347">
    <property type="entry name" value="HTH_MARR"/>
    <property type="match status" value="1"/>
</dbReference>
<feature type="domain" description="HTH marR-type" evidence="1">
    <location>
        <begin position="11"/>
        <end position="139"/>
    </location>
</feature>
<dbReference type="Pfam" id="PF01047">
    <property type="entry name" value="MarR"/>
    <property type="match status" value="1"/>
</dbReference>
<dbReference type="Proteomes" id="UP001157126">
    <property type="component" value="Unassembled WGS sequence"/>
</dbReference>
<sequence length="142" mass="15610">MSIDLDPPFPPRDLARLMIRAADAAKHAFADAVATEGLTAQQARVVFFLGEPRQMKDLADHLHCDASNVTGIADRLTRAGWVTRVPGQDRRVKLLTLTEEGAALRRRLGRAVMSGPFPTDRLAVDEQEQLGALLQRMLEPAT</sequence>
<protein>
    <recommendedName>
        <fullName evidence="1">HTH marR-type domain-containing protein</fullName>
    </recommendedName>
</protein>
<gene>
    <name evidence="2" type="ORF">GCM10025883_40020</name>
</gene>
<dbReference type="InterPro" id="IPR000835">
    <property type="entry name" value="HTH_MarR-typ"/>
</dbReference>
<evidence type="ECO:0000313" key="3">
    <source>
        <dbReference type="Proteomes" id="UP001157126"/>
    </source>
</evidence>
<name>A0ABQ6IXS5_9MICO</name>
<proteinExistence type="predicted"/>
<accession>A0ABQ6IXS5</accession>
<organism evidence="2 3">
    <name type="scientific">Mobilicoccus caccae</name>
    <dbReference type="NCBI Taxonomy" id="1859295"/>
    <lineage>
        <taxon>Bacteria</taxon>
        <taxon>Bacillati</taxon>
        <taxon>Actinomycetota</taxon>
        <taxon>Actinomycetes</taxon>
        <taxon>Micrococcales</taxon>
        <taxon>Dermatophilaceae</taxon>
        <taxon>Mobilicoccus</taxon>
    </lineage>
</organism>
<dbReference type="PANTHER" id="PTHR33164:SF99">
    <property type="entry name" value="MARR FAMILY REGULATORY PROTEIN"/>
    <property type="match status" value="1"/>
</dbReference>
<dbReference type="SUPFAM" id="SSF46785">
    <property type="entry name" value="Winged helix' DNA-binding domain"/>
    <property type="match status" value="1"/>
</dbReference>
<dbReference type="EMBL" id="BSUO01000001">
    <property type="protein sequence ID" value="GMA41957.1"/>
    <property type="molecule type" value="Genomic_DNA"/>
</dbReference>
<dbReference type="PROSITE" id="PS50995">
    <property type="entry name" value="HTH_MARR_2"/>
    <property type="match status" value="1"/>
</dbReference>
<dbReference type="InterPro" id="IPR036390">
    <property type="entry name" value="WH_DNA-bd_sf"/>
</dbReference>
<dbReference type="RefSeq" id="WP_284305442.1">
    <property type="nucleotide sequence ID" value="NZ_BSUO01000001.1"/>
</dbReference>
<dbReference type="InterPro" id="IPR039422">
    <property type="entry name" value="MarR/SlyA-like"/>
</dbReference>
<comment type="caution">
    <text evidence="2">The sequence shown here is derived from an EMBL/GenBank/DDBJ whole genome shotgun (WGS) entry which is preliminary data.</text>
</comment>
<dbReference type="PANTHER" id="PTHR33164">
    <property type="entry name" value="TRANSCRIPTIONAL REGULATOR, MARR FAMILY"/>
    <property type="match status" value="1"/>
</dbReference>
<dbReference type="InterPro" id="IPR036388">
    <property type="entry name" value="WH-like_DNA-bd_sf"/>
</dbReference>
<evidence type="ECO:0000313" key="2">
    <source>
        <dbReference type="EMBL" id="GMA41957.1"/>
    </source>
</evidence>